<dbReference type="RefSeq" id="WP_283832872.1">
    <property type="nucleotide sequence ID" value="NZ_JASJEU010000023.1"/>
</dbReference>
<proteinExistence type="inferred from homology"/>
<dbReference type="EMBL" id="JASJEU010000023">
    <property type="protein sequence ID" value="MDJ1651524.1"/>
    <property type="molecule type" value="Genomic_DNA"/>
</dbReference>
<evidence type="ECO:0000313" key="6">
    <source>
        <dbReference type="EMBL" id="MDJ1651524.1"/>
    </source>
</evidence>
<dbReference type="Pfam" id="PF03466">
    <property type="entry name" value="LysR_substrate"/>
    <property type="match status" value="1"/>
</dbReference>
<dbReference type="InterPro" id="IPR000847">
    <property type="entry name" value="LysR_HTH_N"/>
</dbReference>
<keyword evidence="3" id="KW-0238">DNA-binding</keyword>
<organism evidence="6 7">
    <name type="scientific">Gordonibacter faecis</name>
    <dbReference type="NCBI Taxonomy" id="3047475"/>
    <lineage>
        <taxon>Bacteria</taxon>
        <taxon>Bacillati</taxon>
        <taxon>Actinomycetota</taxon>
        <taxon>Coriobacteriia</taxon>
        <taxon>Eggerthellales</taxon>
        <taxon>Eggerthellaceae</taxon>
        <taxon>Gordonibacter</taxon>
    </lineage>
</organism>
<evidence type="ECO:0000256" key="4">
    <source>
        <dbReference type="ARBA" id="ARBA00023163"/>
    </source>
</evidence>
<evidence type="ECO:0000313" key="7">
    <source>
        <dbReference type="Proteomes" id="UP001232750"/>
    </source>
</evidence>
<keyword evidence="4" id="KW-0804">Transcription</keyword>
<name>A0ABT7DPQ1_9ACTN</name>
<dbReference type="InterPro" id="IPR036390">
    <property type="entry name" value="WH_DNA-bd_sf"/>
</dbReference>
<dbReference type="Proteomes" id="UP001232750">
    <property type="component" value="Unassembled WGS sequence"/>
</dbReference>
<dbReference type="InterPro" id="IPR005119">
    <property type="entry name" value="LysR_subst-bd"/>
</dbReference>
<dbReference type="InterPro" id="IPR036388">
    <property type="entry name" value="WH-like_DNA-bd_sf"/>
</dbReference>
<comment type="similarity">
    <text evidence="1">Belongs to the LysR transcriptional regulatory family.</text>
</comment>
<dbReference type="SUPFAM" id="SSF46785">
    <property type="entry name" value="Winged helix' DNA-binding domain"/>
    <property type="match status" value="1"/>
</dbReference>
<keyword evidence="2" id="KW-0805">Transcription regulation</keyword>
<dbReference type="Pfam" id="PF00126">
    <property type="entry name" value="HTH_1"/>
    <property type="match status" value="1"/>
</dbReference>
<evidence type="ECO:0000256" key="1">
    <source>
        <dbReference type="ARBA" id="ARBA00009437"/>
    </source>
</evidence>
<sequence>MNIKQITYMVTVVKCGSLSAAAKELYVTVQAVSKAIADLERELNHRLFVRESHGVRPTPFGIAFNRKAEKVMESFHELEEFARTYDEGDKERLNSLHMALNTPPFPGYEVVCENTAALLKSQMGLEVVIEQVMGRAGLEGLHAGTYDALITVGAFNHSTTTCCAVGTVPAGVLVRKDHALAQKDHVSVADLEPYPIALADWFHEANETIVSEYSKRAPHLHFVDLGIDDIGPFLLKDGILFTTGIPAFGRALPGLAMRMMTAEDAVMSPICIVCLKERSSSILSLVKKLKLGDVVSLLG</sequence>
<dbReference type="PANTHER" id="PTHR30346:SF28">
    <property type="entry name" value="HTH-TYPE TRANSCRIPTIONAL REGULATOR CYNR"/>
    <property type="match status" value="1"/>
</dbReference>
<protein>
    <submittedName>
        <fullName evidence="6">LysR family transcriptional regulator</fullName>
    </submittedName>
</protein>
<evidence type="ECO:0000256" key="3">
    <source>
        <dbReference type="ARBA" id="ARBA00023125"/>
    </source>
</evidence>
<dbReference type="Gene3D" id="3.40.190.10">
    <property type="entry name" value="Periplasmic binding protein-like II"/>
    <property type="match status" value="2"/>
</dbReference>
<dbReference type="PANTHER" id="PTHR30346">
    <property type="entry name" value="TRANSCRIPTIONAL DUAL REGULATOR HCAR-RELATED"/>
    <property type="match status" value="1"/>
</dbReference>
<dbReference type="PROSITE" id="PS50931">
    <property type="entry name" value="HTH_LYSR"/>
    <property type="match status" value="1"/>
</dbReference>
<gene>
    <name evidence="6" type="ORF">QNJ86_11990</name>
</gene>
<dbReference type="Gene3D" id="1.10.10.10">
    <property type="entry name" value="Winged helix-like DNA-binding domain superfamily/Winged helix DNA-binding domain"/>
    <property type="match status" value="1"/>
</dbReference>
<reference evidence="6 7" key="1">
    <citation type="submission" date="2023-05" db="EMBL/GenBank/DDBJ databases">
        <title>Gordonibacter KGMB12511T sp. nov., isolated from faeces of healthy Korean.</title>
        <authorList>
            <person name="Kim H.S."/>
            <person name="Kim J.-S."/>
            <person name="Suh M.K."/>
            <person name="Eom M.K."/>
            <person name="Do H.E."/>
            <person name="Lee J.-S."/>
        </authorList>
    </citation>
    <scope>NUCLEOTIDE SEQUENCE [LARGE SCALE GENOMIC DNA]</scope>
    <source>
        <strain evidence="6 7">KGMB12511</strain>
    </source>
</reference>
<comment type="caution">
    <text evidence="6">The sequence shown here is derived from an EMBL/GenBank/DDBJ whole genome shotgun (WGS) entry which is preliminary data.</text>
</comment>
<evidence type="ECO:0000259" key="5">
    <source>
        <dbReference type="PROSITE" id="PS50931"/>
    </source>
</evidence>
<feature type="domain" description="HTH lysR-type" evidence="5">
    <location>
        <begin position="1"/>
        <end position="58"/>
    </location>
</feature>
<evidence type="ECO:0000256" key="2">
    <source>
        <dbReference type="ARBA" id="ARBA00023015"/>
    </source>
</evidence>
<keyword evidence="7" id="KW-1185">Reference proteome</keyword>
<dbReference type="SUPFAM" id="SSF53850">
    <property type="entry name" value="Periplasmic binding protein-like II"/>
    <property type="match status" value="1"/>
</dbReference>
<accession>A0ABT7DPQ1</accession>